<dbReference type="PANTHER" id="PTHR48051">
    <property type="match status" value="1"/>
</dbReference>
<dbReference type="PANTHER" id="PTHR48051:SF1">
    <property type="entry name" value="RAS SUPPRESSOR PROTEIN 1"/>
    <property type="match status" value="1"/>
</dbReference>
<dbReference type="PhylomeDB" id="Q54WS8"/>
<proteinExistence type="predicted"/>
<dbReference type="InterPro" id="IPR001611">
    <property type="entry name" value="Leu-rich_rpt"/>
</dbReference>
<keyword evidence="2" id="KW-0677">Repeat</keyword>
<dbReference type="Reactome" id="R-DDI-983168">
    <property type="pathway name" value="Antigen processing: Ubiquitination &amp; Proteasome degradation"/>
</dbReference>
<gene>
    <name evidence="4" type="ORF">DDB_G0279463</name>
</gene>
<dbReference type="Proteomes" id="UP000002195">
    <property type="component" value="Unassembled WGS sequence"/>
</dbReference>
<evidence type="ECO:0000256" key="3">
    <source>
        <dbReference type="SAM" id="MobiDB-lite"/>
    </source>
</evidence>
<dbReference type="dictyBase" id="DDB_G0279463"/>
<dbReference type="HOGENOM" id="CLU_504766_0_0_1"/>
<feature type="compositionally biased region" description="Low complexity" evidence="3">
    <location>
        <begin position="368"/>
        <end position="382"/>
    </location>
</feature>
<dbReference type="RefSeq" id="XP_641639.1">
    <property type="nucleotide sequence ID" value="XM_636547.1"/>
</dbReference>
<feature type="compositionally biased region" description="Low complexity" evidence="3">
    <location>
        <begin position="336"/>
        <end position="361"/>
    </location>
</feature>
<dbReference type="SMART" id="SM00369">
    <property type="entry name" value="LRR_TYP"/>
    <property type="match status" value="5"/>
</dbReference>
<dbReference type="GlyGen" id="Q54WS8">
    <property type="glycosylation" value="1 site"/>
</dbReference>
<feature type="region of interest" description="Disordered" evidence="3">
    <location>
        <begin position="303"/>
        <end position="382"/>
    </location>
</feature>
<name>Q54WS8_DICDI</name>
<evidence type="ECO:0000256" key="1">
    <source>
        <dbReference type="ARBA" id="ARBA00022614"/>
    </source>
</evidence>
<evidence type="ECO:0000313" key="5">
    <source>
        <dbReference type="Proteomes" id="UP000002195"/>
    </source>
</evidence>
<comment type="caution">
    <text evidence="4">The sequence shown here is derived from an EMBL/GenBank/DDBJ whole genome shotgun (WGS) entry which is preliminary data.</text>
</comment>
<dbReference type="FunCoup" id="Q54WS8">
    <property type="interactions" value="744"/>
</dbReference>
<accession>Q54WS8</accession>
<dbReference type="VEuPathDB" id="AmoebaDB:DDB_G0279463"/>
<dbReference type="EMBL" id="AAFI02000031">
    <property type="protein sequence ID" value="EAL67670.1"/>
    <property type="molecule type" value="Genomic_DNA"/>
</dbReference>
<dbReference type="AlphaFoldDB" id="Q54WS8"/>
<dbReference type="GeneID" id="8622045"/>
<keyword evidence="1" id="KW-0433">Leucine-rich repeat</keyword>
<dbReference type="SUPFAM" id="SSF52047">
    <property type="entry name" value="RNI-like"/>
    <property type="match status" value="1"/>
</dbReference>
<organism evidence="4 5">
    <name type="scientific">Dictyostelium discoideum</name>
    <name type="common">Social amoeba</name>
    <dbReference type="NCBI Taxonomy" id="44689"/>
    <lineage>
        <taxon>Eukaryota</taxon>
        <taxon>Amoebozoa</taxon>
        <taxon>Evosea</taxon>
        <taxon>Eumycetozoa</taxon>
        <taxon>Dictyostelia</taxon>
        <taxon>Dictyosteliales</taxon>
        <taxon>Dictyosteliaceae</taxon>
        <taxon>Dictyostelium</taxon>
    </lineage>
</organism>
<dbReference type="InterPro" id="IPR032675">
    <property type="entry name" value="LRR_dom_sf"/>
</dbReference>
<sequence>MTIKNKIKELNKNKLNKLDISGLKIKDGVPKELTKPLSDNKNVVLKIIELDLSFNQIKFNQFMEEYGNMSNEFSTLEILNLSGNPENGGNGWNMSIIKSPQSIQRWNQLLELNLSGCKLGKLLTSTSFQHLGKLKKLVISNTNLEMIDDQAFSPLKSTLEELILAGNSLLKSIPSSLLDCKQLEVLDLSSCGLNQLPDLFGACLTSILELNLGNNKLQELPNSIGRMKRLCFLNLQDNLIQDLPLSIGYCVGLGQSSPGINIYGNPLTKNQELNFRKSRGASEIMDYLEKRVTLHIGPVPLGGSIATPPSPITNSRPPTFEKINDIRPPRYSNIGLSSSPILPSSSSSSSSSPLSPSSSSTPPSPQYNLNSNVNTNVNNNNNNNNNILNTTLFEIPGPKPIKDQIQIILRVDIKTIMKRIFDAVGLTNNVSPLIQQQQLVTIGNTITPAQQELDKLFACLGIKTDHFNFNSPIPSNSDEKIVQIKKIINLKLEKIALFSRSLLEYIDHQNQYQSNSPDYDKRISLIFNSLNQFTSKLNKI</sequence>
<keyword evidence="5" id="KW-1185">Reference proteome</keyword>
<evidence type="ECO:0000256" key="2">
    <source>
        <dbReference type="ARBA" id="ARBA00022737"/>
    </source>
</evidence>
<evidence type="ECO:0000313" key="4">
    <source>
        <dbReference type="EMBL" id="EAL67670.1"/>
    </source>
</evidence>
<dbReference type="InterPro" id="IPR003591">
    <property type="entry name" value="Leu-rich_rpt_typical-subtyp"/>
</dbReference>
<dbReference type="SMR" id="Q54WS8"/>
<dbReference type="Pfam" id="PF13855">
    <property type="entry name" value="LRR_8"/>
    <property type="match status" value="1"/>
</dbReference>
<reference evidence="4 5" key="1">
    <citation type="journal article" date="2005" name="Nature">
        <title>The genome of the social amoeba Dictyostelium discoideum.</title>
        <authorList>
            <consortium name="The Dictyostelium discoideum Sequencing Consortium"/>
            <person name="Eichinger L."/>
            <person name="Pachebat J.A."/>
            <person name="Glockner G."/>
            <person name="Rajandream M.A."/>
            <person name="Sucgang R."/>
            <person name="Berriman M."/>
            <person name="Song J."/>
            <person name="Olsen R."/>
            <person name="Szafranski K."/>
            <person name="Xu Q."/>
            <person name="Tunggal B."/>
            <person name="Kummerfeld S."/>
            <person name="Madera M."/>
            <person name="Konfortov B.A."/>
            <person name="Rivero F."/>
            <person name="Bankier A.T."/>
            <person name="Lehmann R."/>
            <person name="Hamlin N."/>
            <person name="Davies R."/>
            <person name="Gaudet P."/>
            <person name="Fey P."/>
            <person name="Pilcher K."/>
            <person name="Chen G."/>
            <person name="Saunders D."/>
            <person name="Sodergren E."/>
            <person name="Davis P."/>
            <person name="Kerhornou A."/>
            <person name="Nie X."/>
            <person name="Hall N."/>
            <person name="Anjard C."/>
            <person name="Hemphill L."/>
            <person name="Bason N."/>
            <person name="Farbrother P."/>
            <person name="Desany B."/>
            <person name="Just E."/>
            <person name="Morio T."/>
            <person name="Rost R."/>
            <person name="Churcher C."/>
            <person name="Cooper J."/>
            <person name="Haydock S."/>
            <person name="van Driessche N."/>
            <person name="Cronin A."/>
            <person name="Goodhead I."/>
            <person name="Muzny D."/>
            <person name="Mourier T."/>
            <person name="Pain A."/>
            <person name="Lu M."/>
            <person name="Harper D."/>
            <person name="Lindsay R."/>
            <person name="Hauser H."/>
            <person name="James K."/>
            <person name="Quiles M."/>
            <person name="Madan Babu M."/>
            <person name="Saito T."/>
            <person name="Buchrieser C."/>
            <person name="Wardroper A."/>
            <person name="Felder M."/>
            <person name="Thangavelu M."/>
            <person name="Johnson D."/>
            <person name="Knights A."/>
            <person name="Loulseged H."/>
            <person name="Mungall K."/>
            <person name="Oliver K."/>
            <person name="Price C."/>
            <person name="Quail M.A."/>
            <person name="Urushihara H."/>
            <person name="Hernandez J."/>
            <person name="Rabbinowitsch E."/>
            <person name="Steffen D."/>
            <person name="Sanders M."/>
            <person name="Ma J."/>
            <person name="Kohara Y."/>
            <person name="Sharp S."/>
            <person name="Simmonds M."/>
            <person name="Spiegler S."/>
            <person name="Tivey A."/>
            <person name="Sugano S."/>
            <person name="White B."/>
            <person name="Walker D."/>
            <person name="Woodward J."/>
            <person name="Winckler T."/>
            <person name="Tanaka Y."/>
            <person name="Shaulsky G."/>
            <person name="Schleicher M."/>
            <person name="Weinstock G."/>
            <person name="Rosenthal A."/>
            <person name="Cox E.C."/>
            <person name="Chisholm R.L."/>
            <person name="Gibbs R."/>
            <person name="Loomis W.F."/>
            <person name="Platzer M."/>
            <person name="Kay R.R."/>
            <person name="Williams J."/>
            <person name="Dear P.H."/>
            <person name="Noegel A.A."/>
            <person name="Barrell B."/>
            <person name="Kuspa A."/>
        </authorList>
    </citation>
    <scope>NUCLEOTIDE SEQUENCE [LARGE SCALE GENOMIC DNA]</scope>
    <source>
        <strain evidence="4 5">AX4</strain>
    </source>
</reference>
<dbReference type="PaxDb" id="44689-DDB0304952"/>
<dbReference type="Gene3D" id="3.80.10.10">
    <property type="entry name" value="Ribonuclease Inhibitor"/>
    <property type="match status" value="2"/>
</dbReference>
<dbReference type="InterPro" id="IPR050216">
    <property type="entry name" value="LRR_domain-containing"/>
</dbReference>
<dbReference type="eggNOG" id="KOG0619">
    <property type="taxonomic scope" value="Eukaryota"/>
</dbReference>
<dbReference type="KEGG" id="ddi:DDB_G0279463"/>
<protein>
    <submittedName>
        <fullName evidence="4">Leucine-rich repeat-containing protein</fullName>
    </submittedName>
</protein>
<dbReference type="InParanoid" id="Q54WS8"/>
<dbReference type="OMA" id="WNNICEL"/>